<dbReference type="InterPro" id="IPR043128">
    <property type="entry name" value="Rev_trsase/Diguanyl_cyclase"/>
</dbReference>
<dbReference type="AlphaFoldDB" id="A0A0H3N4C3"/>
<dbReference type="Proteomes" id="UP000002068">
    <property type="component" value="Chromosome"/>
</dbReference>
<dbReference type="EMBL" id="FN538970">
    <property type="protein sequence ID" value="CBA61193.1"/>
    <property type="molecule type" value="Genomic_DNA"/>
</dbReference>
<evidence type="ECO:0008006" key="3">
    <source>
        <dbReference type="Google" id="ProtNLM"/>
    </source>
</evidence>
<reference evidence="1 2" key="1">
    <citation type="journal article" date="2009" name="Genome Biol.">
        <title>Comparative genome and phenotypic analysis of Clostridium difficile 027 strains provides insight into the evolution of a hypervirulent bacterium.</title>
        <authorList>
            <person name="Stabler R.A."/>
            <person name="He M."/>
            <person name="Dawson L."/>
            <person name="Martin M."/>
            <person name="Valiente E."/>
            <person name="Corton C."/>
            <person name="Lawley T.D."/>
            <person name="Sebaihia M."/>
            <person name="Quail M.A."/>
            <person name="Rose G."/>
            <person name="Gerding D.N."/>
            <person name="Gibert M."/>
            <person name="Popoff M.R."/>
            <person name="Parkhill J."/>
            <person name="Dougan G."/>
            <person name="Wren B.W."/>
        </authorList>
    </citation>
    <scope>NUCLEOTIDE SEQUENCE [LARGE SCALE GENOMIC DNA]</scope>
    <source>
        <strain evidence="1 2">CD196</strain>
    </source>
</reference>
<evidence type="ECO:0000313" key="1">
    <source>
        <dbReference type="EMBL" id="CBA61193.1"/>
    </source>
</evidence>
<dbReference type="HOGENOM" id="CLU_046979_3_0_9"/>
<protein>
    <recommendedName>
        <fullName evidence="3">Transcriptional regulator</fullName>
    </recommendedName>
</protein>
<gene>
    <name evidence="1" type="ordered locus">CD196_0622</name>
</gene>
<sequence>MKILYVGPGMVIDKILAVSKKNFPNIEADFLRYDRYIEVPDLLEKYRGRVDAVLFTGKSPFKFFEKRQKDFVLSDYIPRHETTLYRVLLEITYLLKFDISRLSIDTYDKAMLKRLYKEIGVEFKDEHMFFAEQKYLEEDYIKFVLEFHKYNYQNNDICCCITGLEEAYHAMKKENIPVVLALPSEDVMVQSIKNIQMRYIAKKNNENQIVVLAIKLNMPSEYSLMKEDEYAYLSQRIKILDKLYHFNSRIDGVLVEQSRSEFMIFTTKKILELETKKYRDIYLLDMIREVSVINTYIGIGYGKTANEAKFNAYESIKMAQSQKNDAAYVVFENGEIMGPLKPNPAVKEKNSFDERFYQIATETGLSANTVYKVFNKIINSGKTEFTSKELAIICGVSIRTMDRIILRLCDSGYCEVVSEQLMSKYGRPSRILRFKPFLLF</sequence>
<organism evidence="1 2">
    <name type="scientific">Clostridioides difficile (strain CD196)</name>
    <name type="common">Peptoclostridium difficile</name>
    <dbReference type="NCBI Taxonomy" id="645462"/>
    <lineage>
        <taxon>Bacteria</taxon>
        <taxon>Bacillati</taxon>
        <taxon>Bacillota</taxon>
        <taxon>Clostridia</taxon>
        <taxon>Peptostreptococcales</taxon>
        <taxon>Peptostreptococcaceae</taxon>
        <taxon>Clostridioides</taxon>
    </lineage>
</organism>
<proteinExistence type="predicted"/>
<dbReference type="RefSeq" id="WP_009888480.1">
    <property type="nucleotide sequence ID" value="NC_013315.1"/>
</dbReference>
<dbReference type="KEGG" id="cdc:CD196_0622"/>
<evidence type="ECO:0000313" key="2">
    <source>
        <dbReference type="Proteomes" id="UP000002068"/>
    </source>
</evidence>
<name>A0A0H3N4C3_CLODC</name>
<dbReference type="Gene3D" id="3.30.70.270">
    <property type="match status" value="1"/>
</dbReference>
<accession>A0A0H3N4C3</accession>